<reference evidence="2 3" key="1">
    <citation type="submission" date="2021-02" db="EMBL/GenBank/DDBJ databases">
        <authorList>
            <person name="Vanwijnsberghe S."/>
        </authorList>
    </citation>
    <scope>NUCLEOTIDE SEQUENCE [LARGE SCALE GENOMIC DNA]</scope>
    <source>
        <strain evidence="2 3">R-69776</strain>
    </source>
</reference>
<evidence type="ECO:0000313" key="2">
    <source>
        <dbReference type="EMBL" id="CAE6827695.1"/>
    </source>
</evidence>
<dbReference type="EMBL" id="CAJNBH010000024">
    <property type="protein sequence ID" value="CAE6827695.1"/>
    <property type="molecule type" value="Genomic_DNA"/>
</dbReference>
<keyword evidence="3" id="KW-1185">Reference proteome</keyword>
<feature type="transmembrane region" description="Helical" evidence="1">
    <location>
        <begin position="665"/>
        <end position="688"/>
    </location>
</feature>
<dbReference type="Proteomes" id="UP000673821">
    <property type="component" value="Unassembled WGS sequence"/>
</dbReference>
<protein>
    <submittedName>
        <fullName evidence="2">Uncharacterized protein</fullName>
    </submittedName>
</protein>
<proteinExistence type="predicted"/>
<keyword evidence="1" id="KW-0472">Membrane</keyword>
<name>A0ABN7N0M9_9BURK</name>
<keyword evidence="1" id="KW-0812">Transmembrane</keyword>
<gene>
    <name evidence="2" type="ORF">R69776_06458</name>
</gene>
<keyword evidence="1" id="KW-1133">Transmembrane helix</keyword>
<sequence>MNTQMTLLEETLEIRSDRPLIAYALLAQTTQVQGDLLSGLAPIFKPIVKQWMGRKFDAKQLAIEVRALYGIDIHPWAIDDLAVRLEKAGLLLKNKIGDAVDEYVYATVTDEFNSVSEADIRSVVESFCKFARPILNQNGFSIEDKTLSEAFLDQLVSMDFHAILLKPGRVSGKSGSGSNTLSLAPTAERKKIDAQISAKAKLDVLCASFIVDAYETKQGLYDLISKIAAGALIAEVVLNVQDPGNKPSLGLMNVVLDAPFVMSLLDLSSEESHLYAKQIYDRLKSNKANVIVFRHSVDEIRSNLQGVINHVANGEGYGPTARRLNQSVFNQYATSVLRDVESAVKSIATRIDDSPTDTAKYNFFTRDAEEAFFGWLGTYGNPAAQRRDAASIAGVMRLRAGRAVRMSQFQTASYVFVTENPRLAECAGKFVISRKLLNYDDVPPAITDRYLAGMLWVLYGGKADDITRYRLLANCTAALEPRSDVVRKVHKFLSELDEVKANRFRALMTDERAGQHLMQFTLGDSVLIKSTDDAEQIFNKMEEKLKSRIEKKYSEEIERQAIAHAEQRELNQVEKTKLEEVIAKNENEKLHILAELELARGQNQMVSAQLDALSEARREDKRLTVQRCARTAAVAVSRRQKLISIGAGAAFFFASFLGTELGTTYGHLVAGLISAFSAFVAWAGFWFIPDILFKDNLERVRENVFDRELGRYGLALEKDDYSVDWSSGDMKTELKSIDG</sequence>
<evidence type="ECO:0000313" key="3">
    <source>
        <dbReference type="Proteomes" id="UP000673821"/>
    </source>
</evidence>
<accession>A0ABN7N0M9</accession>
<feature type="transmembrane region" description="Helical" evidence="1">
    <location>
        <begin position="642"/>
        <end position="659"/>
    </location>
</feature>
<comment type="caution">
    <text evidence="2">The sequence shown here is derived from an EMBL/GenBank/DDBJ whole genome shotgun (WGS) entry which is preliminary data.</text>
</comment>
<organism evidence="2 3">
    <name type="scientific">Paraburkholderia nemoris</name>
    <dbReference type="NCBI Taxonomy" id="2793076"/>
    <lineage>
        <taxon>Bacteria</taxon>
        <taxon>Pseudomonadati</taxon>
        <taxon>Pseudomonadota</taxon>
        <taxon>Betaproteobacteria</taxon>
        <taxon>Burkholderiales</taxon>
        <taxon>Burkholderiaceae</taxon>
        <taxon>Paraburkholderia</taxon>
    </lineage>
</organism>
<evidence type="ECO:0000256" key="1">
    <source>
        <dbReference type="SAM" id="Phobius"/>
    </source>
</evidence>